<evidence type="ECO:0000256" key="1">
    <source>
        <dbReference type="ARBA" id="ARBA00004651"/>
    </source>
</evidence>
<reference evidence="9 10" key="1">
    <citation type="submission" date="2016-10" db="EMBL/GenBank/DDBJ databases">
        <authorList>
            <person name="de Groot N.N."/>
        </authorList>
    </citation>
    <scope>NUCLEOTIDE SEQUENCE [LARGE SCALE GENOMIC DNA]</scope>
    <source>
        <strain evidence="9 10">DSM 10317</strain>
    </source>
</reference>
<gene>
    <name evidence="9" type="ORF">SAMN02910350_00037</name>
</gene>
<dbReference type="RefSeq" id="WP_028247511.1">
    <property type="nucleotide sequence ID" value="NZ_FMWK01000001.1"/>
</dbReference>
<keyword evidence="3" id="KW-1003">Cell membrane</keyword>
<dbReference type="InterPro" id="IPR003004">
    <property type="entry name" value="GspF/PilC"/>
</dbReference>
<dbReference type="Gene3D" id="1.20.81.30">
    <property type="entry name" value="Type II secretion system (T2SS), domain F"/>
    <property type="match status" value="2"/>
</dbReference>
<feature type="domain" description="Type II secretion system protein GspF" evidence="8">
    <location>
        <begin position="219"/>
        <end position="341"/>
    </location>
</feature>
<evidence type="ECO:0000256" key="7">
    <source>
        <dbReference type="SAM" id="Phobius"/>
    </source>
</evidence>
<keyword evidence="5 7" id="KW-1133">Transmembrane helix</keyword>
<feature type="transmembrane region" description="Helical" evidence="7">
    <location>
        <begin position="116"/>
        <end position="138"/>
    </location>
</feature>
<organism evidence="9 10">
    <name type="scientific">Pseudobutyrivibrio xylanivorans</name>
    <dbReference type="NCBI Taxonomy" id="185007"/>
    <lineage>
        <taxon>Bacteria</taxon>
        <taxon>Bacillati</taxon>
        <taxon>Bacillota</taxon>
        <taxon>Clostridia</taxon>
        <taxon>Lachnospirales</taxon>
        <taxon>Lachnospiraceae</taxon>
        <taxon>Pseudobutyrivibrio</taxon>
    </lineage>
</organism>
<accession>A0A1G5RRW7</accession>
<dbReference type="Pfam" id="PF00482">
    <property type="entry name" value="T2SSF"/>
    <property type="match status" value="2"/>
</dbReference>
<dbReference type="PANTHER" id="PTHR30012:SF0">
    <property type="entry name" value="TYPE II SECRETION SYSTEM PROTEIN F-RELATED"/>
    <property type="match status" value="1"/>
</dbReference>
<comment type="subcellular location">
    <subcellularLocation>
        <location evidence="1">Cell membrane</location>
        <topology evidence="1">Multi-pass membrane protein</topology>
    </subcellularLocation>
</comment>
<dbReference type="InterPro" id="IPR018076">
    <property type="entry name" value="T2SS_GspF_dom"/>
</dbReference>
<evidence type="ECO:0000256" key="5">
    <source>
        <dbReference type="ARBA" id="ARBA00022989"/>
    </source>
</evidence>
<sequence length="350" mass="38054">MSEKSRKRLTSEELYAFSDEMGMMISSGVSAIQGLTMMIDESEGGEEKELLTEMEQVVGETGSLSKAIEGAGVFPDYFVEMAKMGEQTGKMDSVLVNLAAHYSREMAISNAIRSAVTYPLMMVAMMLVIIIVLVTEIMPVFDRVFKQLGGTMDGLSAGFLSVGKFMKSNGVLFLILLAAIVVYLIVINKTSWGKEHRNGILYKSPRFKSIHSKIATSRFASAMAMTLSSGMDVMQSLDVSGRIVDAPEFEQKVEKCKDAFADTMDVGKAFSMSGIFGGLYGRMAILGAKTGNMETVLEKVATTYQQEADEEINDLIAVVEPTLVIILSVIVGIILLSVMLPLLNIMSGMI</sequence>
<feature type="transmembrane region" description="Helical" evidence="7">
    <location>
        <begin position="170"/>
        <end position="187"/>
    </location>
</feature>
<evidence type="ECO:0000313" key="10">
    <source>
        <dbReference type="Proteomes" id="UP000199428"/>
    </source>
</evidence>
<evidence type="ECO:0000313" key="9">
    <source>
        <dbReference type="EMBL" id="SCZ76019.1"/>
    </source>
</evidence>
<dbReference type="AlphaFoldDB" id="A0A1G5RRW7"/>
<evidence type="ECO:0000256" key="4">
    <source>
        <dbReference type="ARBA" id="ARBA00022692"/>
    </source>
</evidence>
<dbReference type="PRINTS" id="PR00812">
    <property type="entry name" value="BCTERIALGSPF"/>
</dbReference>
<evidence type="ECO:0000259" key="8">
    <source>
        <dbReference type="Pfam" id="PF00482"/>
    </source>
</evidence>
<protein>
    <submittedName>
        <fullName evidence="9">Type IV pilus assembly protein PilC</fullName>
    </submittedName>
</protein>
<comment type="similarity">
    <text evidence="2">Belongs to the GSP F family.</text>
</comment>
<feature type="transmembrane region" description="Helical" evidence="7">
    <location>
        <begin position="323"/>
        <end position="343"/>
    </location>
</feature>
<evidence type="ECO:0000256" key="2">
    <source>
        <dbReference type="ARBA" id="ARBA00005745"/>
    </source>
</evidence>
<proteinExistence type="inferred from homology"/>
<evidence type="ECO:0000256" key="6">
    <source>
        <dbReference type="ARBA" id="ARBA00023136"/>
    </source>
</evidence>
<name>A0A1G5RRW7_PSEXY</name>
<keyword evidence="4 7" id="KW-0812">Transmembrane</keyword>
<dbReference type="EMBL" id="FMWK01000001">
    <property type="protein sequence ID" value="SCZ76019.1"/>
    <property type="molecule type" value="Genomic_DNA"/>
</dbReference>
<dbReference type="Proteomes" id="UP000199428">
    <property type="component" value="Unassembled WGS sequence"/>
</dbReference>
<feature type="domain" description="Type II secretion system protein GspF" evidence="8">
    <location>
        <begin position="17"/>
        <end position="139"/>
    </location>
</feature>
<evidence type="ECO:0000256" key="3">
    <source>
        <dbReference type="ARBA" id="ARBA00022475"/>
    </source>
</evidence>
<dbReference type="InterPro" id="IPR042094">
    <property type="entry name" value="T2SS_GspF_sf"/>
</dbReference>
<dbReference type="PANTHER" id="PTHR30012">
    <property type="entry name" value="GENERAL SECRETION PATHWAY PROTEIN"/>
    <property type="match status" value="1"/>
</dbReference>
<keyword evidence="6 7" id="KW-0472">Membrane</keyword>
<dbReference type="GO" id="GO:0005886">
    <property type="term" value="C:plasma membrane"/>
    <property type="evidence" value="ECO:0007669"/>
    <property type="project" value="UniProtKB-SubCell"/>
</dbReference>